<comment type="caution">
    <text evidence="7">The sequence shown here is derived from an EMBL/GenBank/DDBJ whole genome shotgun (WGS) entry which is preliminary data.</text>
</comment>
<feature type="transmembrane region" description="Helical" evidence="6">
    <location>
        <begin position="358"/>
        <end position="377"/>
    </location>
</feature>
<gene>
    <name evidence="7" type="ORF">ACFQ14_00175</name>
</gene>
<keyword evidence="8" id="KW-1185">Reference proteome</keyword>
<keyword evidence="2" id="KW-0813">Transport</keyword>
<evidence type="ECO:0000256" key="4">
    <source>
        <dbReference type="ARBA" id="ARBA00022989"/>
    </source>
</evidence>
<dbReference type="PIRSF" id="PIRSF006060">
    <property type="entry name" value="AA_transporter"/>
    <property type="match status" value="1"/>
</dbReference>
<feature type="transmembrane region" description="Helical" evidence="6">
    <location>
        <begin position="237"/>
        <end position="261"/>
    </location>
</feature>
<dbReference type="InterPro" id="IPR002293">
    <property type="entry name" value="AA/rel_permease1"/>
</dbReference>
<accession>A0ABW3F977</accession>
<dbReference type="Proteomes" id="UP001597101">
    <property type="component" value="Unassembled WGS sequence"/>
</dbReference>
<feature type="transmembrane region" description="Helical" evidence="6">
    <location>
        <begin position="389"/>
        <end position="413"/>
    </location>
</feature>
<evidence type="ECO:0000313" key="8">
    <source>
        <dbReference type="Proteomes" id="UP001597101"/>
    </source>
</evidence>
<organism evidence="7 8">
    <name type="scientific">Pseudahrensia aquimaris</name>
    <dbReference type="NCBI Taxonomy" id="744461"/>
    <lineage>
        <taxon>Bacteria</taxon>
        <taxon>Pseudomonadati</taxon>
        <taxon>Pseudomonadota</taxon>
        <taxon>Alphaproteobacteria</taxon>
        <taxon>Hyphomicrobiales</taxon>
        <taxon>Ahrensiaceae</taxon>
        <taxon>Pseudahrensia</taxon>
    </lineage>
</organism>
<feature type="transmembrane region" description="Helical" evidence="6">
    <location>
        <begin position="331"/>
        <end position="352"/>
    </location>
</feature>
<evidence type="ECO:0000256" key="6">
    <source>
        <dbReference type="SAM" id="Phobius"/>
    </source>
</evidence>
<evidence type="ECO:0000256" key="2">
    <source>
        <dbReference type="ARBA" id="ARBA00022448"/>
    </source>
</evidence>
<feature type="transmembrane region" description="Helical" evidence="6">
    <location>
        <begin position="96"/>
        <end position="123"/>
    </location>
</feature>
<dbReference type="RefSeq" id="WP_377210675.1">
    <property type="nucleotide sequence ID" value="NZ_JBHTJV010000002.1"/>
</dbReference>
<keyword evidence="3 6" id="KW-0812">Transmembrane</keyword>
<comment type="subcellular location">
    <subcellularLocation>
        <location evidence="1">Membrane</location>
        <topology evidence="1">Multi-pass membrane protein</topology>
    </subcellularLocation>
</comment>
<dbReference type="EMBL" id="JBHTJV010000002">
    <property type="protein sequence ID" value="MFD0914815.1"/>
    <property type="molecule type" value="Genomic_DNA"/>
</dbReference>
<dbReference type="Gene3D" id="1.20.1740.10">
    <property type="entry name" value="Amino acid/polyamine transporter I"/>
    <property type="match status" value="1"/>
</dbReference>
<evidence type="ECO:0000256" key="5">
    <source>
        <dbReference type="ARBA" id="ARBA00023136"/>
    </source>
</evidence>
<keyword evidence="4 6" id="KW-1133">Transmembrane helix</keyword>
<evidence type="ECO:0000256" key="1">
    <source>
        <dbReference type="ARBA" id="ARBA00004141"/>
    </source>
</evidence>
<feature type="transmembrane region" description="Helical" evidence="6">
    <location>
        <begin position="53"/>
        <end position="75"/>
    </location>
</feature>
<feature type="transmembrane region" description="Helical" evidence="6">
    <location>
        <begin position="129"/>
        <end position="148"/>
    </location>
</feature>
<feature type="transmembrane region" description="Helical" evidence="6">
    <location>
        <begin position="281"/>
        <end position="310"/>
    </location>
</feature>
<name>A0ABW3F977_9HYPH</name>
<sequence>MSAFRTDKAINSVGLQRTLSLPYVILYGLGVTVGAGIYVLVGEVISRSGQHAPVSFIIAGLVMLLPAAAFAELTGRMPYAAAEAHFVGTGFNSSKLFLLVGLAVAAVGLISSAAIAHGAVGYISQLVGWPLWALLILVILATGLVSGVEIRNSIAMAGLLTLIEVGGLLAIVVGSMWSGNDLVEQAVKAVPTSLSPTLWSGIAASSLLAFFAFIGFEDIDSIAEETVNPQKTLSRGIFITLFASIAIYIAVILASLAAVPVEEIAGNRAPLTIVFSKTTPFSPLIITLIAIVATVNGIIVQLIMSARVIYGLANRGSLPSVLAKISPMTRTPLISTGVSVAIVLSLALAFPIDRLAEWTSAITLAIFMLVCAALIRIKKGGEPAPEGTFIVPVWVPYGGIVACAALLIAGLWAG</sequence>
<dbReference type="PANTHER" id="PTHR43243">
    <property type="entry name" value="INNER MEMBRANE TRANSPORTER YGJI-RELATED"/>
    <property type="match status" value="1"/>
</dbReference>
<proteinExistence type="predicted"/>
<evidence type="ECO:0000256" key="3">
    <source>
        <dbReference type="ARBA" id="ARBA00022692"/>
    </source>
</evidence>
<reference evidence="8" key="1">
    <citation type="journal article" date="2019" name="Int. J. Syst. Evol. Microbiol.">
        <title>The Global Catalogue of Microorganisms (GCM) 10K type strain sequencing project: providing services to taxonomists for standard genome sequencing and annotation.</title>
        <authorList>
            <consortium name="The Broad Institute Genomics Platform"/>
            <consortium name="The Broad Institute Genome Sequencing Center for Infectious Disease"/>
            <person name="Wu L."/>
            <person name="Ma J."/>
        </authorList>
    </citation>
    <scope>NUCLEOTIDE SEQUENCE [LARGE SCALE GENOMIC DNA]</scope>
    <source>
        <strain evidence="8">CCUG 60023</strain>
    </source>
</reference>
<feature type="transmembrane region" description="Helical" evidence="6">
    <location>
        <begin position="155"/>
        <end position="177"/>
    </location>
</feature>
<feature type="transmembrane region" description="Helical" evidence="6">
    <location>
        <begin position="21"/>
        <end position="41"/>
    </location>
</feature>
<protein>
    <submittedName>
        <fullName evidence="7">APC family permease</fullName>
    </submittedName>
</protein>
<feature type="transmembrane region" description="Helical" evidence="6">
    <location>
        <begin position="197"/>
        <end position="216"/>
    </location>
</feature>
<evidence type="ECO:0000313" key="7">
    <source>
        <dbReference type="EMBL" id="MFD0914815.1"/>
    </source>
</evidence>
<dbReference type="PANTHER" id="PTHR43243:SF4">
    <property type="entry name" value="CATIONIC AMINO ACID TRANSPORTER 4"/>
    <property type="match status" value="1"/>
</dbReference>
<dbReference type="Pfam" id="PF13520">
    <property type="entry name" value="AA_permease_2"/>
    <property type="match status" value="1"/>
</dbReference>
<keyword evidence="5 6" id="KW-0472">Membrane</keyword>